<keyword evidence="2" id="KW-1185">Reference proteome</keyword>
<evidence type="ECO:0000313" key="2">
    <source>
        <dbReference type="Proteomes" id="UP000198546"/>
    </source>
</evidence>
<dbReference type="EMBL" id="LT629688">
    <property type="protein sequence ID" value="SDD25200.1"/>
    <property type="molecule type" value="Genomic_DNA"/>
</dbReference>
<dbReference type="STRING" id="675864.SAMN04489747_0552"/>
<dbReference type="OrthoDB" id="5189989at2"/>
<organism evidence="1 2">
    <name type="scientific">Auraticoccus monumenti</name>
    <dbReference type="NCBI Taxonomy" id="675864"/>
    <lineage>
        <taxon>Bacteria</taxon>
        <taxon>Bacillati</taxon>
        <taxon>Actinomycetota</taxon>
        <taxon>Actinomycetes</taxon>
        <taxon>Propionibacteriales</taxon>
        <taxon>Propionibacteriaceae</taxon>
        <taxon>Auraticoccus</taxon>
    </lineage>
</organism>
<evidence type="ECO:0000313" key="1">
    <source>
        <dbReference type="EMBL" id="SDD25200.1"/>
    </source>
</evidence>
<proteinExistence type="predicted"/>
<sequence>MIWSEPRAFVELEPPRRVRAALHAGSIAMLALATGEQLDRARLSPTLIVRAIEDAAFFDPDERLWARRVWEEARKGSFGWTIEVAPFFVGLDPAWTKVVQFVWCLWNDYLEEETLTVGTSGTRLDTLLEMTRAGATAAEIGRHGAELAEGLAAGKVSAFQEATVSVARSQVTGAVVDYFTGGVGSRALEGVASWYQSDATKVDHWVKDLALRYLLADHLKDTDPGRFAYARQRFFNEAQQLGSSSDHSRRVRMLLAAYGNMADKGESVVRAMPNLVDMRVNDAVSVLRALNVEPQLVDHSGQGRMMVQQSRWLVVAQHPDPGAPTSYVVVRLAFAKPGERVRTLQTKAMLAGH</sequence>
<gene>
    <name evidence="1" type="ORF">SAMN04489747_0552</name>
</gene>
<dbReference type="Proteomes" id="UP000198546">
    <property type="component" value="Chromosome i"/>
</dbReference>
<reference evidence="1 2" key="1">
    <citation type="submission" date="2016-10" db="EMBL/GenBank/DDBJ databases">
        <authorList>
            <person name="de Groot N.N."/>
        </authorList>
    </citation>
    <scope>NUCLEOTIDE SEQUENCE [LARGE SCALE GENOMIC DNA]</scope>
    <source>
        <strain evidence="1 2">MON 2.2</strain>
    </source>
</reference>
<dbReference type="Gene3D" id="3.30.10.20">
    <property type="match status" value="1"/>
</dbReference>
<dbReference type="AlphaFoldDB" id="A0A1G6T7X4"/>
<accession>A0A1G6T7X4</accession>
<name>A0A1G6T7X4_9ACTN</name>
<evidence type="ECO:0008006" key="3">
    <source>
        <dbReference type="Google" id="ProtNLM"/>
    </source>
</evidence>
<dbReference type="RefSeq" id="WP_090590406.1">
    <property type="nucleotide sequence ID" value="NZ_LT629688.1"/>
</dbReference>
<protein>
    <recommendedName>
        <fullName evidence="3">PASTA domain-containing protein</fullName>
    </recommendedName>
</protein>